<accession>A0A6J6DQ07</accession>
<reference evidence="1" key="1">
    <citation type="submission" date="2020-05" db="EMBL/GenBank/DDBJ databases">
        <authorList>
            <person name="Chiriac C."/>
            <person name="Salcher M."/>
            <person name="Ghai R."/>
            <person name="Kavagutti S V."/>
        </authorList>
    </citation>
    <scope>NUCLEOTIDE SEQUENCE</scope>
</reference>
<dbReference type="AlphaFoldDB" id="A0A6J6DQ07"/>
<name>A0A6J6DQ07_9ZZZZ</name>
<organism evidence="1">
    <name type="scientific">freshwater metagenome</name>
    <dbReference type="NCBI Taxonomy" id="449393"/>
    <lineage>
        <taxon>unclassified sequences</taxon>
        <taxon>metagenomes</taxon>
        <taxon>ecological metagenomes</taxon>
    </lineage>
</organism>
<gene>
    <name evidence="1" type="ORF">UFOPK1711_00226</name>
</gene>
<protein>
    <submittedName>
        <fullName evidence="1">Unannotated protein</fullName>
    </submittedName>
</protein>
<sequence>MAVSEKDYPVKVGTFLFTMVEPHEGYEVAYNRWYEHDHFYSGCLMGPNVFAGDRFVATRRLKKLRSKATNDMTPDPKTGSYLAVYWWQKGTTEECNRWNVDNVNKLHQQGRMFAERDHIHTLLYDMRWSEQRDPKGCTIELGLDHGYPGIVVVAGDLNEGVTHDEWDAWFRKNWLQEAFTKKWGPELVGSGTVIPLSDDAPADVVRPAAGPRRFLQLHFLDHDAEKGWEKGYAKIAKAINESGLATHVWTSPFQQTNFGTDDFTDKI</sequence>
<evidence type="ECO:0000313" key="1">
    <source>
        <dbReference type="EMBL" id="CAB4566231.1"/>
    </source>
</evidence>
<proteinExistence type="predicted"/>
<dbReference type="EMBL" id="CAEZTR010000008">
    <property type="protein sequence ID" value="CAB4566231.1"/>
    <property type="molecule type" value="Genomic_DNA"/>
</dbReference>